<dbReference type="RefSeq" id="WP_180805274.1">
    <property type="nucleotide sequence ID" value="NZ_CP113787.1"/>
</dbReference>
<gene>
    <name evidence="1" type="ORF">OFA60_04300</name>
</gene>
<dbReference type="AlphaFoldDB" id="A0AA47FJK5"/>
<proteinExistence type="predicted"/>
<name>A0AA47FJK5_ACTNA</name>
<dbReference type="Proteomes" id="UP001163127">
    <property type="component" value="Chromosome"/>
</dbReference>
<evidence type="ECO:0000313" key="2">
    <source>
        <dbReference type="Proteomes" id="UP001163127"/>
    </source>
</evidence>
<sequence length="153" mass="17328">MSLVIATALDNPAGRTTALIIGLLFIALFSTASAATYRQLTQKIQLTLTPQGMRLENESGGIIEQAEWHDIERFTTIRSRLGTITTICYHLTDAGMKRRQEFLNTNPPGRNQFLLIKAPWIEKSRSVTLPSGFIVLNSNLLDLLERVHWRQRH</sequence>
<protein>
    <submittedName>
        <fullName evidence="1">Uncharacterized protein</fullName>
    </submittedName>
</protein>
<evidence type="ECO:0000313" key="1">
    <source>
        <dbReference type="EMBL" id="WAL43784.1"/>
    </source>
</evidence>
<dbReference type="EMBL" id="CP113787">
    <property type="protein sequence ID" value="WAL43784.1"/>
    <property type="molecule type" value="Genomic_DNA"/>
</dbReference>
<accession>A0AA47FJK5</accession>
<reference evidence="1" key="1">
    <citation type="submission" date="2022-11" db="EMBL/GenBank/DDBJ databases">
        <title>Dental biofilm bacteria. Genome sequencing and assembly.</title>
        <authorList>
            <person name="Robertsson C."/>
        </authorList>
    </citation>
    <scope>NUCLEOTIDE SEQUENCE</scope>
    <source>
        <strain evidence="1">CW</strain>
    </source>
</reference>
<organism evidence="1 2">
    <name type="scientific">Actinomyces naeslundii</name>
    <dbReference type="NCBI Taxonomy" id="1655"/>
    <lineage>
        <taxon>Bacteria</taxon>
        <taxon>Bacillati</taxon>
        <taxon>Actinomycetota</taxon>
        <taxon>Actinomycetes</taxon>
        <taxon>Actinomycetales</taxon>
        <taxon>Actinomycetaceae</taxon>
        <taxon>Actinomyces</taxon>
    </lineage>
</organism>